<keyword evidence="7" id="KW-0812">Transmembrane</keyword>
<dbReference type="RefSeq" id="WP_252444898.1">
    <property type="nucleotide sequence ID" value="NZ_JAGSOV010000071.1"/>
</dbReference>
<keyword evidence="2" id="KW-0645">Protease</keyword>
<evidence type="ECO:0000256" key="5">
    <source>
        <dbReference type="ARBA" id="ARBA00022833"/>
    </source>
</evidence>
<feature type="transmembrane region" description="Helical" evidence="7">
    <location>
        <begin position="329"/>
        <end position="351"/>
    </location>
</feature>
<feature type="transmembrane region" description="Helical" evidence="7">
    <location>
        <begin position="357"/>
        <end position="380"/>
    </location>
</feature>
<feature type="domain" description="Peptidase M48" evidence="8">
    <location>
        <begin position="157"/>
        <end position="326"/>
    </location>
</feature>
<comment type="caution">
    <text evidence="9">The sequence shown here is derived from an EMBL/GenBank/DDBJ whole genome shotgun (WGS) entry which is preliminary data.</text>
</comment>
<evidence type="ECO:0000313" key="10">
    <source>
        <dbReference type="Proteomes" id="UP001165283"/>
    </source>
</evidence>
<evidence type="ECO:0000256" key="1">
    <source>
        <dbReference type="ARBA" id="ARBA00001947"/>
    </source>
</evidence>
<dbReference type="EMBL" id="JAGSOV010000071">
    <property type="protein sequence ID" value="MCO1659839.1"/>
    <property type="molecule type" value="Genomic_DNA"/>
</dbReference>
<feature type="transmembrane region" description="Helical" evidence="7">
    <location>
        <begin position="400"/>
        <end position="422"/>
    </location>
</feature>
<feature type="transmembrane region" description="Helical" evidence="7">
    <location>
        <begin position="214"/>
        <end position="236"/>
    </location>
</feature>
<reference evidence="9" key="1">
    <citation type="submission" date="2021-04" db="EMBL/GenBank/DDBJ databases">
        <title>Pseudonocardia sp. nov., isolated from sandy soil of mangrove forest.</title>
        <authorList>
            <person name="Zan Z."/>
            <person name="Huang R."/>
            <person name="Liu W."/>
        </authorList>
    </citation>
    <scope>NUCLEOTIDE SEQUENCE</scope>
    <source>
        <strain evidence="9">S2-4</strain>
    </source>
</reference>
<keyword evidence="4 9" id="KW-0378">Hydrolase</keyword>
<gene>
    <name evidence="9" type="ORF">KDL28_32730</name>
</gene>
<evidence type="ECO:0000256" key="4">
    <source>
        <dbReference type="ARBA" id="ARBA00022801"/>
    </source>
</evidence>
<dbReference type="GO" id="GO:0008237">
    <property type="term" value="F:metallopeptidase activity"/>
    <property type="evidence" value="ECO:0007669"/>
    <property type="project" value="UniProtKB-KW"/>
</dbReference>
<evidence type="ECO:0000256" key="7">
    <source>
        <dbReference type="SAM" id="Phobius"/>
    </source>
</evidence>
<sequence length="849" mass="86762">MDAVAAPGRPPPVRPDVLAFPAPTTGRFLVLLVALLAAGLFVGDWLHSEVAGVGWWETYQACAVSQQVPADGPVATGTAGVDVCRAGSEHTRASFVLGGAAAVGLGGVGVLHLAPVLIRRRRRLVPPVPGLRPAGQRFAELSAAAGLARCPTLLLGPARQRDAFSFGAPGRYAVVLPIGLALKWRDPRLFDPVVRHELAHVVHRDVAFAWLARSIWYVLAPALVLPVLAEAASGDLPQVLDYLWRALLLAGTVQLVVAALLRSREHDADLRAARLSGGPEPVLGVVALVRAVELPWYRRPLALHPGPAERRAVLEHPELVARVSFLDGFTAAFLSGLTGPLVVTLVVSGAAGRASNALAQLGVALVVGPLLGASVGLALWRASVVARTTGRPASPWPAALGVAAGLVCGYPTSLGTAATVGFGVEDPLWFPVVAAAGAGATLLVAGAGEVWADAVAALRGPRRAWVPAVVVSGTVFAAVVWALVQFDLVLGGGGWPLVGLWLLAMPDRWLPVAAVLVVVGAVVVALVVSRRDGWAPAWIVERGGPAPWPAAAPRAVVVGGAGVLAGLGGGAVAVVADLLVAPAVTDAQTLHRFFTSFVLAAAVGAAGSAALGVLRPADGPGLGGLVGPLAATTTTTCSLALFLGHGSELDAGIVADALCAALVMGFFATALTAPVAAAVGGLRRRSPGPRGGVLAAVAVGTAVAAGLGVGTVAAATAPPTLSPVQEYVTVVVPDLLGRYEQVEDRARDAVGDGAVVRDPARADRIRYEVLPPLREVLVVAEAHRPATAEIRAAHDRVLRALRAKQVSLEVYAVGYTAADPGAFAAAEGHRAEELRAFQQWATAIAALEE</sequence>
<keyword evidence="3" id="KW-0479">Metal-binding</keyword>
<proteinExistence type="predicted"/>
<feature type="transmembrane region" description="Helical" evidence="7">
    <location>
        <begin position="655"/>
        <end position="679"/>
    </location>
</feature>
<dbReference type="EC" id="3.4.24.-" evidence="9"/>
<feature type="transmembrane region" description="Helical" evidence="7">
    <location>
        <begin position="28"/>
        <end position="46"/>
    </location>
</feature>
<feature type="transmembrane region" description="Helical" evidence="7">
    <location>
        <begin position="593"/>
        <end position="614"/>
    </location>
</feature>
<protein>
    <submittedName>
        <fullName evidence="9">M48 family metalloprotease</fullName>
        <ecNumber evidence="9">3.4.24.-</ecNumber>
    </submittedName>
</protein>
<feature type="transmembrane region" description="Helical" evidence="7">
    <location>
        <begin position="691"/>
        <end position="715"/>
    </location>
</feature>
<keyword evidence="5" id="KW-0862">Zinc</keyword>
<organism evidence="9 10">
    <name type="scientific">Pseudonocardia humida</name>
    <dbReference type="NCBI Taxonomy" id="2800819"/>
    <lineage>
        <taxon>Bacteria</taxon>
        <taxon>Bacillati</taxon>
        <taxon>Actinomycetota</taxon>
        <taxon>Actinomycetes</taxon>
        <taxon>Pseudonocardiales</taxon>
        <taxon>Pseudonocardiaceae</taxon>
        <taxon>Pseudonocardia</taxon>
    </lineage>
</organism>
<dbReference type="InterPro" id="IPR001915">
    <property type="entry name" value="Peptidase_M48"/>
</dbReference>
<dbReference type="Proteomes" id="UP001165283">
    <property type="component" value="Unassembled WGS sequence"/>
</dbReference>
<dbReference type="Pfam" id="PF01435">
    <property type="entry name" value="Peptidase_M48"/>
    <property type="match status" value="1"/>
</dbReference>
<evidence type="ECO:0000256" key="2">
    <source>
        <dbReference type="ARBA" id="ARBA00022670"/>
    </source>
</evidence>
<feature type="transmembrane region" description="Helical" evidence="7">
    <location>
        <begin position="509"/>
        <end position="528"/>
    </location>
</feature>
<name>A0ABT1AB18_9PSEU</name>
<keyword evidence="10" id="KW-1185">Reference proteome</keyword>
<keyword evidence="7" id="KW-1133">Transmembrane helix</keyword>
<keyword evidence="6 9" id="KW-0482">Metalloprotease</keyword>
<feature type="transmembrane region" description="Helical" evidence="7">
    <location>
        <begin position="95"/>
        <end position="118"/>
    </location>
</feature>
<feature type="transmembrane region" description="Helical" evidence="7">
    <location>
        <begin position="428"/>
        <end position="452"/>
    </location>
</feature>
<accession>A0ABT1AB18</accession>
<feature type="transmembrane region" description="Helical" evidence="7">
    <location>
        <begin position="621"/>
        <end position="643"/>
    </location>
</feature>
<evidence type="ECO:0000256" key="3">
    <source>
        <dbReference type="ARBA" id="ARBA00022723"/>
    </source>
</evidence>
<evidence type="ECO:0000256" key="6">
    <source>
        <dbReference type="ARBA" id="ARBA00023049"/>
    </source>
</evidence>
<keyword evidence="7" id="KW-0472">Membrane</keyword>
<evidence type="ECO:0000313" key="9">
    <source>
        <dbReference type="EMBL" id="MCO1659839.1"/>
    </source>
</evidence>
<feature type="transmembrane region" description="Helical" evidence="7">
    <location>
        <begin position="555"/>
        <end position="581"/>
    </location>
</feature>
<comment type="cofactor">
    <cofactor evidence="1">
        <name>Zn(2+)</name>
        <dbReference type="ChEBI" id="CHEBI:29105"/>
    </cofactor>
</comment>
<evidence type="ECO:0000259" key="8">
    <source>
        <dbReference type="Pfam" id="PF01435"/>
    </source>
</evidence>
<feature type="transmembrane region" description="Helical" evidence="7">
    <location>
        <begin position="464"/>
        <end position="484"/>
    </location>
</feature>
<feature type="transmembrane region" description="Helical" evidence="7">
    <location>
        <begin position="242"/>
        <end position="261"/>
    </location>
</feature>